<dbReference type="PROSITE" id="PS50106">
    <property type="entry name" value="PDZ"/>
    <property type="match status" value="1"/>
</dbReference>
<protein>
    <submittedName>
        <fullName evidence="6">Trypsin-like serine protease</fullName>
    </submittedName>
</protein>
<dbReference type="Pfam" id="PF13365">
    <property type="entry name" value="Trypsin_2"/>
    <property type="match status" value="1"/>
</dbReference>
<keyword evidence="4" id="KW-1133">Transmembrane helix</keyword>
<keyword evidence="4" id="KW-0812">Transmembrane</keyword>
<dbReference type="EMBL" id="CP045798">
    <property type="protein sequence ID" value="QNB47123.1"/>
    <property type="molecule type" value="Genomic_DNA"/>
</dbReference>
<keyword evidence="3" id="KW-0378">Hydrolase</keyword>
<dbReference type="InterPro" id="IPR036034">
    <property type="entry name" value="PDZ_sf"/>
</dbReference>
<dbReference type="InterPro" id="IPR009003">
    <property type="entry name" value="Peptidase_S1_PA"/>
</dbReference>
<dbReference type="CDD" id="cd06779">
    <property type="entry name" value="cpPDZ_Deg_HtrA-like"/>
    <property type="match status" value="1"/>
</dbReference>
<dbReference type="Gene3D" id="2.40.10.10">
    <property type="entry name" value="Trypsin-like serine proteases"/>
    <property type="match status" value="2"/>
</dbReference>
<keyword evidence="2 6" id="KW-0645">Protease</keyword>
<dbReference type="Proteomes" id="UP000515847">
    <property type="component" value="Chromosome"/>
</dbReference>
<dbReference type="InterPro" id="IPR051201">
    <property type="entry name" value="Chloro_Bact_Ser_Proteases"/>
</dbReference>
<evidence type="ECO:0000313" key="7">
    <source>
        <dbReference type="Proteomes" id="UP000515847"/>
    </source>
</evidence>
<dbReference type="AlphaFoldDB" id="A0A7G6E4W9"/>
<feature type="transmembrane region" description="Helical" evidence="4">
    <location>
        <begin position="18"/>
        <end position="40"/>
    </location>
</feature>
<feature type="domain" description="PDZ" evidence="5">
    <location>
        <begin position="279"/>
        <end position="362"/>
    </location>
</feature>
<dbReference type="RefSeq" id="WP_034426236.1">
    <property type="nucleotide sequence ID" value="NZ_CP045798.1"/>
</dbReference>
<keyword evidence="7" id="KW-1185">Reference proteome</keyword>
<evidence type="ECO:0000259" key="5">
    <source>
        <dbReference type="PROSITE" id="PS50106"/>
    </source>
</evidence>
<organism evidence="6 7">
    <name type="scientific">Thermanaerosceptrum fracticalcis</name>
    <dbReference type="NCBI Taxonomy" id="1712410"/>
    <lineage>
        <taxon>Bacteria</taxon>
        <taxon>Bacillati</taxon>
        <taxon>Bacillota</taxon>
        <taxon>Clostridia</taxon>
        <taxon>Eubacteriales</taxon>
        <taxon>Peptococcaceae</taxon>
        <taxon>Thermanaerosceptrum</taxon>
    </lineage>
</organism>
<dbReference type="PRINTS" id="PR00834">
    <property type="entry name" value="PROTEASES2C"/>
</dbReference>
<dbReference type="SUPFAM" id="SSF50494">
    <property type="entry name" value="Trypsin-like serine proteases"/>
    <property type="match status" value="1"/>
</dbReference>
<dbReference type="InterPro" id="IPR043504">
    <property type="entry name" value="Peptidase_S1_PA_chymotrypsin"/>
</dbReference>
<comment type="similarity">
    <text evidence="1">Belongs to the peptidase S1C family.</text>
</comment>
<accession>A0A7G6E4W9</accession>
<reference evidence="6 7" key="1">
    <citation type="journal article" date="2019" name="Front. Microbiol.">
        <title>Thermoanaerosceptrum fracticalcis gen. nov. sp. nov., a Novel Fumarate-Fermenting Microorganism From a Deep Fractured Carbonate Aquifer of the US Great Basin.</title>
        <authorList>
            <person name="Hamilton-Brehm S.D."/>
            <person name="Stewart L.E."/>
            <person name="Zavarin M."/>
            <person name="Caldwell M."/>
            <person name="Lawson P.A."/>
            <person name="Onstott T.C."/>
            <person name="Grzymski J."/>
            <person name="Neveux I."/>
            <person name="Lollar B.S."/>
            <person name="Russell C.E."/>
            <person name="Moser D.P."/>
        </authorList>
    </citation>
    <scope>NUCLEOTIDE SEQUENCE [LARGE SCALE GENOMIC DNA]</scope>
    <source>
        <strain evidence="6 7">DRI-13</strain>
    </source>
</reference>
<gene>
    <name evidence="6" type="ORF">BR63_12875</name>
</gene>
<dbReference type="SUPFAM" id="SSF50156">
    <property type="entry name" value="PDZ domain-like"/>
    <property type="match status" value="1"/>
</dbReference>
<dbReference type="PANTHER" id="PTHR43343:SF3">
    <property type="entry name" value="PROTEASE DO-LIKE 8, CHLOROPLASTIC"/>
    <property type="match status" value="1"/>
</dbReference>
<dbReference type="InterPro" id="IPR001940">
    <property type="entry name" value="Peptidase_S1C"/>
</dbReference>
<dbReference type="Gene3D" id="2.30.42.10">
    <property type="match status" value="1"/>
</dbReference>
<proteinExistence type="inferred from homology"/>
<name>A0A7G6E4W9_THEFR</name>
<dbReference type="PANTHER" id="PTHR43343">
    <property type="entry name" value="PEPTIDASE S12"/>
    <property type="match status" value="1"/>
</dbReference>
<evidence type="ECO:0000256" key="4">
    <source>
        <dbReference type="SAM" id="Phobius"/>
    </source>
</evidence>
<sequence length="377" mass="40508">MSYYDDEYPRRRRFLPTILLSLVSAVIGGLLSLSLAPMVYGPEMFKVPQQPPIIQEPGKEAPLPGGYQDYSPVVAIAEQVGPTVVGISNRVVTQDFFGRERVVERGSGSGVIISKEGHIVTNYHVIEKAQSISVNLADGRQVDAQVVGSDPRTDLAVLKINAPNIPVADLGDSNQIKVGELVVAIGNPLGYEFARSVTAGVVSAKERNITIEERKFKLIQTDAAINPGNSGGALVNSRGQVIGINSAKLVIPGVEGMGFAIPISDARPIINELIEHGYISRPSLGIYGAVIDERTARLNDLPQGIYIDRVIPGGAAQKAGLKSEDIIVGINGQKVTNFDELSEVLKQFKPGDQITVNIYRGNKKLDVPLTLGEMPRE</sequence>
<keyword evidence="4" id="KW-0472">Membrane</keyword>
<evidence type="ECO:0000256" key="2">
    <source>
        <dbReference type="ARBA" id="ARBA00022670"/>
    </source>
</evidence>
<dbReference type="GO" id="GO:0006508">
    <property type="term" value="P:proteolysis"/>
    <property type="evidence" value="ECO:0007669"/>
    <property type="project" value="UniProtKB-KW"/>
</dbReference>
<dbReference type="OrthoDB" id="9758917at2"/>
<evidence type="ECO:0000313" key="6">
    <source>
        <dbReference type="EMBL" id="QNB47123.1"/>
    </source>
</evidence>
<evidence type="ECO:0000256" key="1">
    <source>
        <dbReference type="ARBA" id="ARBA00010541"/>
    </source>
</evidence>
<dbReference type="KEGG" id="tfr:BR63_12875"/>
<dbReference type="InterPro" id="IPR001478">
    <property type="entry name" value="PDZ"/>
</dbReference>
<dbReference type="SMART" id="SM00228">
    <property type="entry name" value="PDZ"/>
    <property type="match status" value="1"/>
</dbReference>
<evidence type="ECO:0000256" key="3">
    <source>
        <dbReference type="ARBA" id="ARBA00022801"/>
    </source>
</evidence>
<dbReference type="GO" id="GO:0004252">
    <property type="term" value="F:serine-type endopeptidase activity"/>
    <property type="evidence" value="ECO:0007669"/>
    <property type="project" value="InterPro"/>
</dbReference>
<dbReference type="Pfam" id="PF13180">
    <property type="entry name" value="PDZ_2"/>
    <property type="match status" value="1"/>
</dbReference>